<protein>
    <submittedName>
        <fullName evidence="2">SH3 domain-containing protein</fullName>
    </submittedName>
</protein>
<sequence length="694" mass="79874">MLYREFNIQIISEETAQQIQGFFRSAALLAMKPSTGVKRNNAVASAEGGNTAHKKSDVNSKEYIAINPSFDSNDNTWSAVYPHLLCTTRQKDTVIDSRISLQTGKRPLFYFHVIGKLYSPSGQIMTVHNLSLPFTIATRRNQDCQVQRMMSSYTATCFWLYGTFTLDGLALNWNDNGIDWSHFKMLYSNYFKLNAEVKRTIIDSDYKVLEGKIKCMECFDQWNRYDYVNNITFKNVLCPHLRYDIGNSNIVKFSVWRGMLELLHLFNDSKTDVITLWEKFIIYGFIDIHDIEFLLSSCDSIILIHLSFVIGSCVCVVVKTGNRIVLLEPLDLKKLQSKGLLEYLKDIVSTENIKYVYTAKGIRDVQSVFKDLKINFQDEHSYENSVKTISSNIAFSGNTEKLSMICFTNLKVAVIPCRPLKLNNNNNFNDSMATYNNYQQPNEYKDQVEKEGPNIIKSYLIEKSEKGDGRIMYKFADTEDFLDIGCLLEYYKNHCLHNVYLTRSYPRKCIENVIALYKFHGERKTDLPFEKEEVFDIIDKPEEGWWLARNVLGNYGYVPSNYVKQYIIGEDINAYILNHPLPFDNKSSGQLSARSSLFSDLKRLSSDSSGNDSSSNFRNGGFVDIEEFTNMKEPILVRVIANRIPNAYDKDALRLQKGQLIKMTKIKPNGMCEGELNNKYGCFPFRNVEITARK</sequence>
<dbReference type="Proteomes" id="UP000095286">
    <property type="component" value="Unplaced"/>
</dbReference>
<organism evidence="1 2">
    <name type="scientific">Rhabditophanes sp. KR3021</name>
    <dbReference type="NCBI Taxonomy" id="114890"/>
    <lineage>
        <taxon>Eukaryota</taxon>
        <taxon>Metazoa</taxon>
        <taxon>Ecdysozoa</taxon>
        <taxon>Nematoda</taxon>
        <taxon>Chromadorea</taxon>
        <taxon>Rhabditida</taxon>
        <taxon>Tylenchina</taxon>
        <taxon>Panagrolaimomorpha</taxon>
        <taxon>Strongyloidoidea</taxon>
        <taxon>Alloionematidae</taxon>
        <taxon>Rhabditophanes</taxon>
    </lineage>
</organism>
<dbReference type="WBParaSite" id="RSKR_0000819600.1">
    <property type="protein sequence ID" value="RSKR_0000819600.1"/>
    <property type="gene ID" value="RSKR_0000819600"/>
</dbReference>
<accession>A0AC35U743</accession>
<evidence type="ECO:0000313" key="1">
    <source>
        <dbReference type="Proteomes" id="UP000095286"/>
    </source>
</evidence>
<name>A0AC35U743_9BILA</name>
<proteinExistence type="predicted"/>
<reference evidence="2" key="1">
    <citation type="submission" date="2016-11" db="UniProtKB">
        <authorList>
            <consortium name="WormBaseParasite"/>
        </authorList>
    </citation>
    <scope>IDENTIFICATION</scope>
    <source>
        <strain evidence="2">KR3021</strain>
    </source>
</reference>
<evidence type="ECO:0000313" key="2">
    <source>
        <dbReference type="WBParaSite" id="RSKR_0000819600.1"/>
    </source>
</evidence>